<evidence type="ECO:0000256" key="2">
    <source>
        <dbReference type="SAM" id="Phobius"/>
    </source>
</evidence>
<keyword evidence="2" id="KW-1133">Transmembrane helix</keyword>
<comment type="caution">
    <text evidence="3">The sequence shown here is derived from an EMBL/GenBank/DDBJ whole genome shotgun (WGS) entry which is preliminary data.</text>
</comment>
<organism evidence="3 4">
    <name type="scientific">Phytophthora pseudosyringae</name>
    <dbReference type="NCBI Taxonomy" id="221518"/>
    <lineage>
        <taxon>Eukaryota</taxon>
        <taxon>Sar</taxon>
        <taxon>Stramenopiles</taxon>
        <taxon>Oomycota</taxon>
        <taxon>Peronosporomycetes</taxon>
        <taxon>Peronosporales</taxon>
        <taxon>Peronosporaceae</taxon>
        <taxon>Phytophthora</taxon>
    </lineage>
</organism>
<feature type="transmembrane region" description="Helical" evidence="2">
    <location>
        <begin position="216"/>
        <end position="235"/>
    </location>
</feature>
<dbReference type="InterPro" id="IPR050363">
    <property type="entry name" value="MIP/Aquaporin"/>
</dbReference>
<dbReference type="Proteomes" id="UP000694044">
    <property type="component" value="Unassembled WGS sequence"/>
</dbReference>
<feature type="transmembrane region" description="Helical" evidence="2">
    <location>
        <begin position="165"/>
        <end position="184"/>
    </location>
</feature>
<dbReference type="EMBL" id="JAGDFM010000192">
    <property type="protein sequence ID" value="KAG7382923.1"/>
    <property type="molecule type" value="Genomic_DNA"/>
</dbReference>
<dbReference type="GO" id="GO:0015250">
    <property type="term" value="F:water channel activity"/>
    <property type="evidence" value="ECO:0007669"/>
    <property type="project" value="TreeGrafter"/>
</dbReference>
<reference evidence="3" key="1">
    <citation type="submission" date="2021-02" db="EMBL/GenBank/DDBJ databases">
        <authorList>
            <person name="Palmer J.M."/>
        </authorList>
    </citation>
    <scope>NUCLEOTIDE SEQUENCE</scope>
    <source>
        <strain evidence="3">SCRP734</strain>
    </source>
</reference>
<evidence type="ECO:0000256" key="1">
    <source>
        <dbReference type="ARBA" id="ARBA00022448"/>
    </source>
</evidence>
<evidence type="ECO:0000313" key="3">
    <source>
        <dbReference type="EMBL" id="KAG7382923.1"/>
    </source>
</evidence>
<dbReference type="GO" id="GO:0015254">
    <property type="term" value="F:glycerol channel activity"/>
    <property type="evidence" value="ECO:0007669"/>
    <property type="project" value="TreeGrafter"/>
</dbReference>
<feature type="transmembrane region" description="Helical" evidence="2">
    <location>
        <begin position="87"/>
        <end position="104"/>
    </location>
</feature>
<dbReference type="InterPro" id="IPR000425">
    <property type="entry name" value="MIP"/>
</dbReference>
<proteinExistence type="predicted"/>
<protein>
    <recommendedName>
        <fullName evidence="5">Aquaporin</fullName>
    </recommendedName>
</protein>
<evidence type="ECO:0000313" key="4">
    <source>
        <dbReference type="Proteomes" id="UP000694044"/>
    </source>
</evidence>
<evidence type="ECO:0008006" key="5">
    <source>
        <dbReference type="Google" id="ProtNLM"/>
    </source>
</evidence>
<name>A0A8T1VSB1_9STRA</name>
<dbReference type="NCBIfam" id="TIGR00861">
    <property type="entry name" value="MIP"/>
    <property type="match status" value="1"/>
</dbReference>
<dbReference type="Pfam" id="PF00230">
    <property type="entry name" value="MIP"/>
    <property type="match status" value="1"/>
</dbReference>
<keyword evidence="2" id="KW-0472">Membrane</keyword>
<dbReference type="OrthoDB" id="3222at2759"/>
<dbReference type="PANTHER" id="PTHR43829:SF9">
    <property type="entry name" value="AQUAPORIN-9"/>
    <property type="match status" value="1"/>
</dbReference>
<feature type="transmembrane region" description="Helical" evidence="2">
    <location>
        <begin position="247"/>
        <end position="270"/>
    </location>
</feature>
<sequence length="337" mass="36358">MDEASFVQSGDIFSLTDKSGYQIPYYSTKSGGAGARAGGNVGHRRRMPRSYSTHSVLHETNRSRIYITGSAREHIPFVTKSVHMRECLAEFLGTLVFLCFGIGVNNQVNLSDGANGTWLSVNICWGIGVLIGVYVAEGISGAHLNTAVTFTHAVFGRLPWWKVPGYAAAQTMGAFCASALVYVLHYQRLMEEDPNGTTTQGNFATYPKDGISNLTAFYSETLGTALLLMAIYAITDERNRGAGPVGTPFAFALLFMALGMALGMNTGYALNPARDFGPRLFTLLAGYGPKVFTANAHYFWVPIIGPLVGGVMGAGAYFFVVQLQEDADQDDSESSVF</sequence>
<keyword evidence="4" id="KW-1185">Reference proteome</keyword>
<keyword evidence="1" id="KW-0813">Transport</keyword>
<dbReference type="AlphaFoldDB" id="A0A8T1VSB1"/>
<accession>A0A8T1VSB1</accession>
<dbReference type="PANTHER" id="PTHR43829">
    <property type="entry name" value="AQUAPORIN OR AQUAGLYCEROPORIN RELATED"/>
    <property type="match status" value="1"/>
</dbReference>
<gene>
    <name evidence="3" type="ORF">PHYPSEUDO_004219</name>
</gene>
<dbReference type="CDD" id="cd00333">
    <property type="entry name" value="MIP"/>
    <property type="match status" value="1"/>
</dbReference>
<keyword evidence="2" id="KW-0812">Transmembrane</keyword>
<feature type="transmembrane region" description="Helical" evidence="2">
    <location>
        <begin position="116"/>
        <end position="136"/>
    </location>
</feature>
<feature type="transmembrane region" description="Helical" evidence="2">
    <location>
        <begin position="298"/>
        <end position="320"/>
    </location>
</feature>
<dbReference type="GO" id="GO:0005886">
    <property type="term" value="C:plasma membrane"/>
    <property type="evidence" value="ECO:0007669"/>
    <property type="project" value="TreeGrafter"/>
</dbReference>